<feature type="region of interest" description="Disordered" evidence="19">
    <location>
        <begin position="1265"/>
        <end position="1286"/>
    </location>
</feature>
<dbReference type="FunFam" id="1.10.10.10:FF:000253">
    <property type="entry name" value="AT-rich interactive domain-containing protein 2"/>
    <property type="match status" value="1"/>
</dbReference>
<dbReference type="GO" id="GO:0006355">
    <property type="term" value="P:regulation of DNA-templated transcription"/>
    <property type="evidence" value="ECO:0007669"/>
    <property type="project" value="InterPro"/>
</dbReference>
<dbReference type="SUPFAM" id="SSF46774">
    <property type="entry name" value="ARID-like"/>
    <property type="match status" value="1"/>
</dbReference>
<evidence type="ECO:0000256" key="19">
    <source>
        <dbReference type="SAM" id="MobiDB-lite"/>
    </source>
</evidence>
<feature type="compositionally biased region" description="Low complexity" evidence="19">
    <location>
        <begin position="969"/>
        <end position="988"/>
    </location>
</feature>
<reference evidence="22" key="3">
    <citation type="submission" date="2025-09" db="UniProtKB">
        <authorList>
            <consortium name="Ensembl"/>
        </authorList>
    </citation>
    <scope>IDENTIFICATION</scope>
</reference>
<keyword evidence="9" id="KW-0805">Transcription regulation</keyword>
<evidence type="ECO:0000259" key="20">
    <source>
        <dbReference type="PROSITE" id="PS51011"/>
    </source>
</evidence>
<dbReference type="Pfam" id="PF02257">
    <property type="entry name" value="RFX_DNA_binding"/>
    <property type="match status" value="1"/>
</dbReference>
<gene>
    <name evidence="22" type="primary">ARID2</name>
</gene>
<keyword evidence="1" id="KW-1017">Isopeptide bond</keyword>
<evidence type="ECO:0000256" key="3">
    <source>
        <dbReference type="ARBA" id="ARBA00022723"/>
    </source>
</evidence>
<dbReference type="InterPro" id="IPR036388">
    <property type="entry name" value="WH-like_DNA-bd_sf"/>
</dbReference>
<keyword evidence="10" id="KW-0238">DNA-binding</keyword>
<dbReference type="InterPro" id="IPR016024">
    <property type="entry name" value="ARM-type_fold"/>
</dbReference>
<dbReference type="InterPro" id="IPR013087">
    <property type="entry name" value="Znf_C2H2_type"/>
</dbReference>
<evidence type="ECO:0000256" key="1">
    <source>
        <dbReference type="ARBA" id="ARBA00022499"/>
    </source>
</evidence>
<feature type="compositionally biased region" description="Low complexity" evidence="19">
    <location>
        <begin position="1547"/>
        <end position="1565"/>
    </location>
</feature>
<keyword evidence="12" id="KW-0539">Nucleus</keyword>
<comment type="function">
    <text evidence="13">Involved in transcriptional activation and repression of select genes by chromatin remodeling (alteration of DNA-nucleosome topology). Required for the stability of the SWI/SNF chromatin remodeling complex SWI/SNF-B (PBAF). May be involved in targeting the complex to different genes. May be involved in regulating transcriptional activation of cardiac genes.</text>
</comment>
<dbReference type="Pfam" id="PF01388">
    <property type="entry name" value="ARID"/>
    <property type="match status" value="1"/>
</dbReference>
<feature type="region of interest" description="Disordered" evidence="19">
    <location>
        <begin position="766"/>
        <end position="788"/>
    </location>
</feature>
<evidence type="ECO:0000256" key="13">
    <source>
        <dbReference type="ARBA" id="ARBA00053694"/>
    </source>
</evidence>
<evidence type="ECO:0000256" key="2">
    <source>
        <dbReference type="ARBA" id="ARBA00022553"/>
    </source>
</evidence>
<feature type="region of interest" description="Disordered" evidence="19">
    <location>
        <begin position="1211"/>
        <end position="1230"/>
    </location>
</feature>
<evidence type="ECO:0000256" key="7">
    <source>
        <dbReference type="ARBA" id="ARBA00022853"/>
    </source>
</evidence>
<feature type="region of interest" description="Disordered" evidence="19">
    <location>
        <begin position="1519"/>
        <end position="1571"/>
    </location>
</feature>
<feature type="region of interest" description="Disordered" evidence="19">
    <location>
        <begin position="902"/>
        <end position="1001"/>
    </location>
</feature>
<keyword evidence="23" id="KW-1185">Reference proteome</keyword>
<feature type="compositionally biased region" description="Polar residues" evidence="19">
    <location>
        <begin position="1316"/>
        <end position="1329"/>
    </location>
</feature>
<protein>
    <recommendedName>
        <fullName evidence="15">AT-rich interactive domain-containing protein 2</fullName>
    </recommendedName>
    <alternativeName>
        <fullName evidence="16">BRG1-associated factor 200</fullName>
    </alternativeName>
    <alternativeName>
        <fullName evidence="17">Zinc finger protein with activation potential</fullName>
    </alternativeName>
    <alternativeName>
        <fullName evidence="18">Zipzap/p200</fullName>
    </alternativeName>
</protein>
<feature type="region of interest" description="Disordered" evidence="19">
    <location>
        <begin position="1432"/>
        <end position="1455"/>
    </location>
</feature>
<reference evidence="22" key="2">
    <citation type="submission" date="2025-08" db="UniProtKB">
        <authorList>
            <consortium name="Ensembl"/>
        </authorList>
    </citation>
    <scope>IDENTIFICATION</scope>
</reference>
<dbReference type="Proteomes" id="UP000008225">
    <property type="component" value="Chromosome 9"/>
</dbReference>
<organism evidence="22 23">
    <name type="scientific">Callithrix jacchus</name>
    <name type="common">White-tufted-ear marmoset</name>
    <name type="synonym">Simia Jacchus</name>
    <dbReference type="NCBI Taxonomy" id="9483"/>
    <lineage>
        <taxon>Eukaryota</taxon>
        <taxon>Metazoa</taxon>
        <taxon>Chordata</taxon>
        <taxon>Craniata</taxon>
        <taxon>Vertebrata</taxon>
        <taxon>Euteleostomi</taxon>
        <taxon>Mammalia</taxon>
        <taxon>Eutheria</taxon>
        <taxon>Euarchontoglires</taxon>
        <taxon>Primates</taxon>
        <taxon>Haplorrhini</taxon>
        <taxon>Platyrrhini</taxon>
        <taxon>Cebidae</taxon>
        <taxon>Callitrichinae</taxon>
        <taxon>Callithrix</taxon>
        <taxon>Callithrix</taxon>
    </lineage>
</organism>
<dbReference type="InterPro" id="IPR036390">
    <property type="entry name" value="WH_DNA-bd_sf"/>
</dbReference>
<dbReference type="GO" id="GO:0008270">
    <property type="term" value="F:zinc ion binding"/>
    <property type="evidence" value="ECO:0007669"/>
    <property type="project" value="UniProtKB-KW"/>
</dbReference>
<evidence type="ECO:0000256" key="12">
    <source>
        <dbReference type="ARBA" id="ARBA00023242"/>
    </source>
</evidence>
<evidence type="ECO:0000256" key="15">
    <source>
        <dbReference type="ARBA" id="ARBA00068887"/>
    </source>
</evidence>
<sequence>MANSTGKAPPDERRKGLAFLDELRQFHHSRGSPFKKIPAVGGKELDLHGLYTRVTTLGGFAKVSEKNQWGEIVEEFNFPRSCSNAAFALKQYYLRYLEKYEKVHHFGEDDDEVPPGNPKPQLPIGAIPSSYNYQQHSVSDYLRQSYGLSMDFNSPNDYNKLVLSLLSGLPNEVDFAINVCTLLSNESKHVMQLEKDPKIITLLLANAGVFDDTLGSFSTVFGEEWKEKTDRDFVKFWKDIVDDNEVRDLISDRNKSHEGTSGEWIWESLFHPPRKLGINDIEGQRVLQIAVILRNLSFEEGNVKLLAANRTCLRFLLLSAHSHFISLRQLGLDTLGNIAAELLLDPVDFKTTHLMFHTVTKCLMSRDRFLKMRGMEILGNLCKAEDNGVLICEYVDQDSYREIICHLTLPDVLLVISTLEVLYMLTEMGDVACTKIAKVEKSIASRAVVAQHVAPPPGIVEIDSEKFACQWLNAHFEVNPDCSVSRAEMYSEYLSTCSKLARGGILTSTGFYKCLRTVFPNHTVKRVEDSSNNGQAHIHVVGVKRRAIPLPIQMYYQQQPVTTSVVRVDSVPDVSPAPSPAGIPHGSQTIGNHFQRTPVPNQSSNLTATQMSFPVQGVHTVAQTVSRIPPNPSVHTHQQQNASVTVIQNKAPIPCEVVKATVIQNSIPQTTVPVSIAVGGGPPQSSVVQNHSTGPQPVTVVNSQTLLHHPSVIPQQSPLHTVVPGQIPSGTPVTVIQQAVPQSHIFGRVQNIPACTSTVSQGQQLITTSPQPVQTSSQQTSTGSQSQDTVIIAPPQYVTTPASNIVSATSVQNFQVTTGQMVTIAGVPSPQPSRVGFQNIAPKPLPSQQISSTVVQQPIQQPQQPTQQSVVIVSQPAQQGQTYAPAIHQIVLANPAALPTGQTVQLTGQPSITPSSSPSPVPATNNQVPTAMSSSSTSQSQGPPPTVSQMLSVKRQQQQQHSPAPPPQQVQVQVQQPQQVQMQVQPQQSNAGVGQPASGESSLIKQLLLPKRGPSTPGGKLILPAPQIPPPNNARAPSPQVVYQVASNQATGFGVQGQTPAQQLLVGQQNVQLVQSAMPSTGGVQTVPISNLQILPGPLISNSPATIFQGTSGNQVTITVVPNTSFATATVSQGNATQLIAPAGITMSGTQPGVGLPVQTLPATQASPAGQSSCTTATPPFKGDKIICQKEEEAKEATGLHVHERKIEVMENPSCRRGTTNTSNGDTKENEMQLGSLLNGRKYSDSSLPPSNSGKIQSETNQCSLISNGPSVELGENGASGKQNSEQIDMQDIKSDLKKPLVNGICDFDKGDGSHLSKNIPNHKTSNHVGNGEISPVEPQGTLDVTQQDTAKGDQLERIPNGPVLTLGGSSSVSSIQEASNMATQQFSGTDFPNGPLASCLNSDVPQQRPSVVVSPHSTTSVIQGHQILAVPDSGSKVSPSPALSSDVRSTNGTAECKTVKRPAEDNDRETVTGIPNKVGVRIVTISDPNNAGCSATMVAVPAGADPSTVAKVAIESAVQQKQQHPPTYVQNMVPQNTPMPPSPAVQVQGQPNSSQPSPFSASSQHGDPVRKPGQNFMCLWQSCKKWFQTPSQVFYHAATEHGGKDVYPGQCLWEGCEPFQRQRFSFITHLQDKHCSKDALLAGLKQDEPGQAGSQKASTKQPAVGGTSSTPRAQKAIVNHPSAALMALRRGSRNLVFRDFTDEKEGPITKHIRLTAALILKNIGKYSECGRRLLKRHENNLSVLAISNMEASSTLAKCLYELNFTVQSKEQEKDSEMLQ</sequence>
<feature type="domain" description="RFX-type winged-helix" evidence="21">
    <location>
        <begin position="468"/>
        <end position="547"/>
    </location>
</feature>
<keyword evidence="11" id="KW-0804">Transcription</keyword>
<dbReference type="PROSITE" id="PS00028">
    <property type="entry name" value="ZINC_FINGER_C2H2_1"/>
    <property type="match status" value="1"/>
</dbReference>
<dbReference type="GO" id="GO:0006325">
    <property type="term" value="P:chromatin organization"/>
    <property type="evidence" value="ECO:0007669"/>
    <property type="project" value="UniProtKB-KW"/>
</dbReference>
<feature type="compositionally biased region" description="Low complexity" evidence="19">
    <location>
        <begin position="767"/>
        <end position="788"/>
    </location>
</feature>
<dbReference type="FunFam" id="1.10.150.60:FF:000011">
    <property type="entry name" value="AT-rich interactive domain-containing protein 2"/>
    <property type="match status" value="1"/>
</dbReference>
<evidence type="ECO:0000256" key="16">
    <source>
        <dbReference type="ARBA" id="ARBA00076747"/>
    </source>
</evidence>
<evidence type="ECO:0000256" key="17">
    <source>
        <dbReference type="ARBA" id="ARBA00076799"/>
    </source>
</evidence>
<evidence type="ECO:0000256" key="8">
    <source>
        <dbReference type="ARBA" id="ARBA00022990"/>
    </source>
</evidence>
<dbReference type="InterPro" id="IPR052406">
    <property type="entry name" value="Chromatin_Remodeling_Comp"/>
</dbReference>
<dbReference type="PROSITE" id="PS51526">
    <property type="entry name" value="RFX_DBD"/>
    <property type="match status" value="1"/>
</dbReference>
<feature type="region of interest" description="Disordered" evidence="19">
    <location>
        <begin position="1312"/>
        <end position="1331"/>
    </location>
</feature>
<feature type="compositionally biased region" description="Polar residues" evidence="19">
    <location>
        <begin position="1436"/>
        <end position="1454"/>
    </location>
</feature>
<evidence type="ECO:0000256" key="9">
    <source>
        <dbReference type="ARBA" id="ARBA00023015"/>
    </source>
</evidence>
<keyword evidence="3" id="KW-0479">Metal-binding</keyword>
<keyword evidence="2" id="KW-0597">Phosphoprotein</keyword>
<evidence type="ECO:0000313" key="23">
    <source>
        <dbReference type="Proteomes" id="UP000008225"/>
    </source>
</evidence>
<evidence type="ECO:0000256" key="6">
    <source>
        <dbReference type="ARBA" id="ARBA00022843"/>
    </source>
</evidence>
<dbReference type="PANTHER" id="PTHR22970:SF14">
    <property type="entry name" value="AT-RICH INTERACTIVE DOMAIN-CONTAINING PROTEIN 2"/>
    <property type="match status" value="1"/>
</dbReference>
<keyword evidence="5" id="KW-0862">Zinc</keyword>
<dbReference type="SUPFAM" id="SSF46785">
    <property type="entry name" value="Winged helix' DNA-binding domain"/>
    <property type="match status" value="1"/>
</dbReference>
<evidence type="ECO:0000256" key="5">
    <source>
        <dbReference type="ARBA" id="ARBA00022833"/>
    </source>
</evidence>
<proteinExistence type="predicted"/>
<dbReference type="GO" id="GO:0003677">
    <property type="term" value="F:DNA binding"/>
    <property type="evidence" value="ECO:0007669"/>
    <property type="project" value="UniProtKB-KW"/>
</dbReference>
<dbReference type="SMART" id="SM00501">
    <property type="entry name" value="BRIGHT"/>
    <property type="match status" value="1"/>
</dbReference>
<dbReference type="PROSITE" id="PS51011">
    <property type="entry name" value="ARID"/>
    <property type="match status" value="1"/>
</dbReference>
<feature type="compositionally biased region" description="Polar residues" evidence="19">
    <location>
        <begin position="1519"/>
        <end position="1537"/>
    </location>
</feature>
<dbReference type="InterPro" id="IPR001606">
    <property type="entry name" value="ARID_dom"/>
</dbReference>
<keyword evidence="6" id="KW-0832">Ubl conjugation</keyword>
<feature type="compositionally biased region" description="Polar residues" evidence="19">
    <location>
        <begin position="1653"/>
        <end position="1673"/>
    </location>
</feature>
<dbReference type="Gene3D" id="1.10.150.60">
    <property type="entry name" value="ARID DNA-binding domain"/>
    <property type="match status" value="1"/>
</dbReference>
<comment type="subunit">
    <text evidence="14">Component of the SWI/SNF-B (PBAF) chromatin remodeling complex, at least composed of SMARCA4/BRG1, SMARCB1/BAF47/SNF5, ACTL6A/BAF53A or ACTL6B/BAF53B, SMARCE1/BAF57, SMARCD1/BAF60A, SMARCD2/BAF60B, perhaps SMARCD3/BAF60C, SMARCC1/BAF155, SMARCC2/BAF170, PBRM1/BAF180, ARID2/BAF200 and actin. Interacts with SRF. Forms complexes with SRF and SRF cofactors MYOCD, NKX2-5 and SRFBP1.</text>
</comment>
<dbReference type="SUPFAM" id="SSF48371">
    <property type="entry name" value="ARM repeat"/>
    <property type="match status" value="1"/>
</dbReference>
<evidence type="ECO:0000256" key="11">
    <source>
        <dbReference type="ARBA" id="ARBA00023163"/>
    </source>
</evidence>
<keyword evidence="7" id="KW-0156">Chromatin regulator</keyword>
<dbReference type="PANTHER" id="PTHR22970">
    <property type="entry name" value="AT-RICH INTERACTIVE DOMAIN-CONTAINING PROTEIN 2"/>
    <property type="match status" value="1"/>
</dbReference>
<reference evidence="22 23" key="1">
    <citation type="submission" date="2009-03" db="EMBL/GenBank/DDBJ databases">
        <authorList>
            <person name="Warren W."/>
            <person name="Ye L."/>
            <person name="Minx P."/>
            <person name="Worley K."/>
            <person name="Gibbs R."/>
            <person name="Wilson R.K."/>
        </authorList>
    </citation>
    <scope>NUCLEOTIDE SEQUENCE [LARGE SCALE GENOMIC DNA]</scope>
</reference>
<dbReference type="GeneTree" id="ENSGT00390000016138"/>
<name>A0A8I3W6W7_CALJA</name>
<evidence type="ECO:0000259" key="21">
    <source>
        <dbReference type="PROSITE" id="PS51526"/>
    </source>
</evidence>
<evidence type="ECO:0000313" key="22">
    <source>
        <dbReference type="Ensembl" id="ENSCJAP00000087807.1"/>
    </source>
</evidence>
<evidence type="ECO:0000256" key="18">
    <source>
        <dbReference type="ARBA" id="ARBA00077407"/>
    </source>
</evidence>
<feature type="compositionally biased region" description="Low complexity" evidence="19">
    <location>
        <begin position="927"/>
        <end position="941"/>
    </location>
</feature>
<dbReference type="CDD" id="cd16866">
    <property type="entry name" value="ARID_ARID2"/>
    <property type="match status" value="1"/>
</dbReference>
<accession>A0A8I3W6W7</accession>
<dbReference type="SMART" id="SM01014">
    <property type="entry name" value="ARID"/>
    <property type="match status" value="1"/>
</dbReference>
<dbReference type="InterPro" id="IPR036431">
    <property type="entry name" value="ARID_dom_sf"/>
</dbReference>
<keyword evidence="8" id="KW-0007">Acetylation</keyword>
<evidence type="ECO:0000256" key="4">
    <source>
        <dbReference type="ARBA" id="ARBA00022771"/>
    </source>
</evidence>
<dbReference type="InterPro" id="IPR003150">
    <property type="entry name" value="DNA-bd_RFX"/>
</dbReference>
<feature type="region of interest" description="Disordered" evidence="19">
    <location>
        <begin position="1648"/>
        <end position="1674"/>
    </location>
</feature>
<dbReference type="Ensembl" id="ENSCJAT00000147121.1">
    <property type="protein sequence ID" value="ENSCJAP00000087807.1"/>
    <property type="gene ID" value="ENSCJAG00000013099.5"/>
</dbReference>
<keyword evidence="4" id="KW-0863">Zinc-finger</keyword>
<dbReference type="Gene3D" id="1.10.10.10">
    <property type="entry name" value="Winged helix-like DNA-binding domain superfamily/Winged helix DNA-binding domain"/>
    <property type="match status" value="1"/>
</dbReference>
<evidence type="ECO:0000256" key="10">
    <source>
        <dbReference type="ARBA" id="ARBA00023125"/>
    </source>
</evidence>
<feature type="domain" description="ARID" evidence="20">
    <location>
        <begin position="13"/>
        <end position="105"/>
    </location>
</feature>
<evidence type="ECO:0000256" key="14">
    <source>
        <dbReference type="ARBA" id="ARBA00064217"/>
    </source>
</evidence>